<dbReference type="GO" id="GO:0005829">
    <property type="term" value="C:cytosol"/>
    <property type="evidence" value="ECO:0007669"/>
    <property type="project" value="TreeGrafter"/>
</dbReference>
<dbReference type="Pfam" id="PF00443">
    <property type="entry name" value="UCH"/>
    <property type="match status" value="1"/>
</dbReference>
<dbReference type="GO" id="GO:0006508">
    <property type="term" value="P:proteolysis"/>
    <property type="evidence" value="ECO:0007669"/>
    <property type="project" value="UniProtKB-KW"/>
</dbReference>
<dbReference type="PROSITE" id="PS50235">
    <property type="entry name" value="USP_3"/>
    <property type="match status" value="1"/>
</dbReference>
<evidence type="ECO:0000313" key="9">
    <source>
        <dbReference type="EMBL" id="KAG0146214.1"/>
    </source>
</evidence>
<evidence type="ECO:0000256" key="6">
    <source>
        <dbReference type="ARBA" id="ARBA00022801"/>
    </source>
</evidence>
<evidence type="ECO:0000256" key="5">
    <source>
        <dbReference type="ARBA" id="ARBA00022786"/>
    </source>
</evidence>
<evidence type="ECO:0000313" key="10">
    <source>
        <dbReference type="Proteomes" id="UP000886653"/>
    </source>
</evidence>
<dbReference type="InterPro" id="IPR050164">
    <property type="entry name" value="Peptidase_C19"/>
</dbReference>
<evidence type="ECO:0000259" key="8">
    <source>
        <dbReference type="PROSITE" id="PS50235"/>
    </source>
</evidence>
<dbReference type="GO" id="GO:0004843">
    <property type="term" value="F:cysteine-type deubiquitinase activity"/>
    <property type="evidence" value="ECO:0007669"/>
    <property type="project" value="UniProtKB-EC"/>
</dbReference>
<sequence>MSGELEPDFILISPHDSGSFSVSGLLRMASQVAYWIVPEKIQRLIEHDPSLAALACATCVAITIACALGPTRLCWEAIDRFHGLYELLRQGRLIHSIDLSRMAAAVRGEDGMDECQDHLSPNAKPVQRPIRRTIREAHPVSSTPGTDATAPTTRIGTYYPGLVNSSTNSCFLNAVLQSLASMPHVIQYLDLIRSYSHAHTPVITALREMLLALNTPREFKAVLRPYAVAQALLRHGIASGQMSMLFNEEQQDAQEFFVTVVDAIEAETKTLAENLLAELACPSFSNSIVVNRDRNTSKRVFDRNQLVNETSKIRRSPFRALMASRVACATCQFTSAIRHSEADHFSLNVPPKVTCRLEECLAEYTKLELLEDYICRKCSLIKTREILNRRRLETTAKKKLQTLKKQISILDAAIKEDPERELDERIVIERVASVATTKQTMFARPPDSLTFHISRSTAYARGVSFKNHCQVTYPELLHLDDFCTTPKLERAADQPISTFQAHSTTLRYRYRLSSVVVHYGSHSFGHYITFRRAPPLPGDLTSLNGGIWYRISDETVHRSSVQEALMSNPFLLMYERVEDDTESEKKEEQSVIDMAREISWWELE</sequence>
<dbReference type="AlphaFoldDB" id="A0A9P6TC03"/>
<dbReference type="Proteomes" id="UP000886653">
    <property type="component" value="Unassembled WGS sequence"/>
</dbReference>
<feature type="domain" description="USP" evidence="8">
    <location>
        <begin position="160"/>
        <end position="577"/>
    </location>
</feature>
<dbReference type="InterPro" id="IPR001394">
    <property type="entry name" value="Peptidase_C19_UCH"/>
</dbReference>
<comment type="caution">
    <text evidence="9">The sequence shown here is derived from an EMBL/GenBank/DDBJ whole genome shotgun (WGS) entry which is preliminary data.</text>
</comment>
<keyword evidence="10" id="KW-1185">Reference proteome</keyword>
<organism evidence="9 10">
    <name type="scientific">Cronartium quercuum f. sp. fusiforme G11</name>
    <dbReference type="NCBI Taxonomy" id="708437"/>
    <lineage>
        <taxon>Eukaryota</taxon>
        <taxon>Fungi</taxon>
        <taxon>Dikarya</taxon>
        <taxon>Basidiomycota</taxon>
        <taxon>Pucciniomycotina</taxon>
        <taxon>Pucciniomycetes</taxon>
        <taxon>Pucciniales</taxon>
        <taxon>Coleosporiaceae</taxon>
        <taxon>Cronartium</taxon>
    </lineage>
</organism>
<evidence type="ECO:0000256" key="2">
    <source>
        <dbReference type="ARBA" id="ARBA00009085"/>
    </source>
</evidence>
<dbReference type="GO" id="GO:0005634">
    <property type="term" value="C:nucleus"/>
    <property type="evidence" value="ECO:0007669"/>
    <property type="project" value="TreeGrafter"/>
</dbReference>
<name>A0A9P6TC03_9BASI</name>
<keyword evidence="7" id="KW-0788">Thiol protease</keyword>
<evidence type="ECO:0000256" key="1">
    <source>
        <dbReference type="ARBA" id="ARBA00000707"/>
    </source>
</evidence>
<dbReference type="SUPFAM" id="SSF54001">
    <property type="entry name" value="Cysteine proteinases"/>
    <property type="match status" value="1"/>
</dbReference>
<protein>
    <recommendedName>
        <fullName evidence="3">ubiquitinyl hydrolase 1</fullName>
        <ecNumber evidence="3">3.4.19.12</ecNumber>
    </recommendedName>
</protein>
<comment type="catalytic activity">
    <reaction evidence="1">
        <text>Thiol-dependent hydrolysis of ester, thioester, amide, peptide and isopeptide bonds formed by the C-terminal Gly of ubiquitin (a 76-residue protein attached to proteins as an intracellular targeting signal).</text>
        <dbReference type="EC" id="3.4.19.12"/>
    </reaction>
</comment>
<proteinExistence type="inferred from homology"/>
<comment type="similarity">
    <text evidence="2">Belongs to the peptidase C19 family.</text>
</comment>
<dbReference type="EMBL" id="MU167264">
    <property type="protein sequence ID" value="KAG0146214.1"/>
    <property type="molecule type" value="Genomic_DNA"/>
</dbReference>
<evidence type="ECO:0000256" key="3">
    <source>
        <dbReference type="ARBA" id="ARBA00012759"/>
    </source>
</evidence>
<dbReference type="OrthoDB" id="2020758at2759"/>
<gene>
    <name evidence="9" type="ORF">CROQUDRAFT_715716</name>
</gene>
<keyword evidence="5" id="KW-0833">Ubl conjugation pathway</keyword>
<dbReference type="PROSITE" id="PS00973">
    <property type="entry name" value="USP_2"/>
    <property type="match status" value="1"/>
</dbReference>
<dbReference type="CDD" id="cd02662">
    <property type="entry name" value="Peptidase_C19F"/>
    <property type="match status" value="1"/>
</dbReference>
<dbReference type="Gene3D" id="3.90.70.10">
    <property type="entry name" value="Cysteine proteinases"/>
    <property type="match status" value="1"/>
</dbReference>
<keyword evidence="6" id="KW-0378">Hydrolase</keyword>
<reference evidence="9" key="1">
    <citation type="submission" date="2013-11" db="EMBL/GenBank/DDBJ databases">
        <title>Genome sequence of the fusiform rust pathogen reveals effectors for host alternation and coevolution with pine.</title>
        <authorList>
            <consortium name="DOE Joint Genome Institute"/>
            <person name="Smith K."/>
            <person name="Pendleton A."/>
            <person name="Kubisiak T."/>
            <person name="Anderson C."/>
            <person name="Salamov A."/>
            <person name="Aerts A."/>
            <person name="Riley R."/>
            <person name="Clum A."/>
            <person name="Lindquist E."/>
            <person name="Ence D."/>
            <person name="Campbell M."/>
            <person name="Kronenberg Z."/>
            <person name="Feau N."/>
            <person name="Dhillon B."/>
            <person name="Hamelin R."/>
            <person name="Burleigh J."/>
            <person name="Smith J."/>
            <person name="Yandell M."/>
            <person name="Nelson C."/>
            <person name="Grigoriev I."/>
            <person name="Davis J."/>
        </authorList>
    </citation>
    <scope>NUCLEOTIDE SEQUENCE</scope>
    <source>
        <strain evidence="9">G11</strain>
    </source>
</reference>
<accession>A0A9P6TC03</accession>
<dbReference type="InterPro" id="IPR038765">
    <property type="entry name" value="Papain-like_cys_pep_sf"/>
</dbReference>
<dbReference type="GO" id="GO:0016579">
    <property type="term" value="P:protein deubiquitination"/>
    <property type="evidence" value="ECO:0007669"/>
    <property type="project" value="InterPro"/>
</dbReference>
<dbReference type="PANTHER" id="PTHR24006:SF888">
    <property type="entry name" value="UBIQUITIN CARBOXYL-TERMINAL HYDROLASE 30"/>
    <property type="match status" value="1"/>
</dbReference>
<keyword evidence="4" id="KW-0645">Protease</keyword>
<dbReference type="InterPro" id="IPR028889">
    <property type="entry name" value="USP"/>
</dbReference>
<evidence type="ECO:0000256" key="7">
    <source>
        <dbReference type="ARBA" id="ARBA00022807"/>
    </source>
</evidence>
<dbReference type="InterPro" id="IPR018200">
    <property type="entry name" value="USP_CS"/>
</dbReference>
<dbReference type="EC" id="3.4.19.12" evidence="3"/>
<dbReference type="PANTHER" id="PTHR24006">
    <property type="entry name" value="UBIQUITIN CARBOXYL-TERMINAL HYDROLASE"/>
    <property type="match status" value="1"/>
</dbReference>
<evidence type="ECO:0000256" key="4">
    <source>
        <dbReference type="ARBA" id="ARBA00022670"/>
    </source>
</evidence>